<keyword evidence="4" id="KW-0677">Repeat</keyword>
<dbReference type="SUPFAM" id="SSF54862">
    <property type="entry name" value="4Fe-4S ferredoxins"/>
    <property type="match status" value="1"/>
</dbReference>
<protein>
    <submittedName>
        <fullName evidence="10">Protein DVU_0535</fullName>
    </submittedName>
</protein>
<dbReference type="InterPro" id="IPR006311">
    <property type="entry name" value="TAT_signal"/>
</dbReference>
<keyword evidence="11" id="KW-1185">Reference proteome</keyword>
<proteinExistence type="predicted"/>
<feature type="region of interest" description="Disordered" evidence="7">
    <location>
        <begin position="379"/>
        <end position="399"/>
    </location>
</feature>
<dbReference type="EMBL" id="FWEV01000144">
    <property type="protein sequence ID" value="SLM30490.1"/>
    <property type="molecule type" value="Genomic_DNA"/>
</dbReference>
<keyword evidence="5" id="KW-0408">Iron</keyword>
<evidence type="ECO:0000256" key="6">
    <source>
        <dbReference type="ARBA" id="ARBA00023014"/>
    </source>
</evidence>
<dbReference type="RefSeq" id="WP_087881843.1">
    <property type="nucleotide sequence ID" value="NZ_LT828561.1"/>
</dbReference>
<evidence type="ECO:0000256" key="8">
    <source>
        <dbReference type="SAM" id="SignalP"/>
    </source>
</evidence>
<organism evidence="10 11">
    <name type="scientific">Desulfamplus magnetovallimortis</name>
    <dbReference type="NCBI Taxonomy" id="1246637"/>
    <lineage>
        <taxon>Bacteria</taxon>
        <taxon>Pseudomonadati</taxon>
        <taxon>Thermodesulfobacteriota</taxon>
        <taxon>Desulfobacteria</taxon>
        <taxon>Desulfobacterales</taxon>
        <taxon>Desulfobacteraceae</taxon>
        <taxon>Desulfamplus</taxon>
    </lineage>
</organism>
<evidence type="ECO:0000313" key="11">
    <source>
        <dbReference type="Proteomes" id="UP000191931"/>
    </source>
</evidence>
<gene>
    <name evidence="10" type="ORF">MTBBW1_2280032</name>
</gene>
<feature type="region of interest" description="Disordered" evidence="7">
    <location>
        <begin position="335"/>
        <end position="360"/>
    </location>
</feature>
<evidence type="ECO:0000256" key="1">
    <source>
        <dbReference type="ARBA" id="ARBA00004196"/>
    </source>
</evidence>
<dbReference type="STRING" id="1246637.MTBBW1_2280032"/>
<evidence type="ECO:0000313" key="10">
    <source>
        <dbReference type="EMBL" id="SLM30490.1"/>
    </source>
</evidence>
<evidence type="ECO:0000256" key="5">
    <source>
        <dbReference type="ARBA" id="ARBA00023004"/>
    </source>
</evidence>
<dbReference type="PANTHER" id="PTHR43545:SF4">
    <property type="entry name" value="IRON-SULFUR PROTEIN"/>
    <property type="match status" value="1"/>
</dbReference>
<keyword evidence="2" id="KW-0004">4Fe-4S</keyword>
<dbReference type="InterPro" id="IPR051555">
    <property type="entry name" value="FDH_Electron_Transfer_Unit"/>
</dbReference>
<accession>A0A1W1HDD6</accession>
<dbReference type="Pfam" id="PF13247">
    <property type="entry name" value="Fer4_11"/>
    <property type="match status" value="1"/>
</dbReference>
<keyword evidence="6" id="KW-0411">Iron-sulfur</keyword>
<dbReference type="GO" id="GO:0051539">
    <property type="term" value="F:4 iron, 4 sulfur cluster binding"/>
    <property type="evidence" value="ECO:0007669"/>
    <property type="project" value="UniProtKB-KW"/>
</dbReference>
<sequence>MAITRRKFLGWVGSAAAGSAMLAGTSAHGASNREFKGYPESFGVLHDTTKCIGCRKCEQACNEVNHMPAPQETFDDLKVLEVERRTTAVTHTVVNKFGKNRGTALSHGTDALSKGLHADKENGVPVPVGLEANREIFVKKQCNHCLEPACASACFVKAFNKDKSGAVTYDASLCVGCRYCMIACPFNIPTYEYDEPLTPRVMKCTMCLPRINEGKLPGCVEICPREALLFGERDELIRQARMRIQKYPDQYVDHIYGEHEMGGTSWLYLSSVPFSEIGMREDLGTHSAPELTSGALSAVPMVVGLWPVLLTGVYAISKRKDKIAEEEKVEAVAMTKSDAEKQKSEELSKLKEKMTKEKDTAVKNAVKKALDDAAKAAEEAKKAAAEAENADEPASGEDK</sequence>
<dbReference type="PROSITE" id="PS00198">
    <property type="entry name" value="4FE4S_FER_1"/>
    <property type="match status" value="1"/>
</dbReference>
<dbReference type="CDD" id="cd10561">
    <property type="entry name" value="HybA_like"/>
    <property type="match status" value="1"/>
</dbReference>
<dbReference type="GO" id="GO:0046872">
    <property type="term" value="F:metal ion binding"/>
    <property type="evidence" value="ECO:0007669"/>
    <property type="project" value="UniProtKB-KW"/>
</dbReference>
<evidence type="ECO:0000256" key="4">
    <source>
        <dbReference type="ARBA" id="ARBA00022737"/>
    </source>
</evidence>
<dbReference type="Proteomes" id="UP000191931">
    <property type="component" value="Unassembled WGS sequence"/>
</dbReference>
<keyword evidence="3" id="KW-0479">Metal-binding</keyword>
<dbReference type="PROSITE" id="PS51318">
    <property type="entry name" value="TAT"/>
    <property type="match status" value="1"/>
</dbReference>
<dbReference type="InterPro" id="IPR017896">
    <property type="entry name" value="4Fe4S_Fe-S-bd"/>
</dbReference>
<evidence type="ECO:0000256" key="7">
    <source>
        <dbReference type="SAM" id="MobiDB-lite"/>
    </source>
</evidence>
<dbReference type="PROSITE" id="PS51379">
    <property type="entry name" value="4FE4S_FER_2"/>
    <property type="match status" value="2"/>
</dbReference>
<dbReference type="InterPro" id="IPR017900">
    <property type="entry name" value="4Fe4S_Fe_S_CS"/>
</dbReference>
<feature type="compositionally biased region" description="Basic and acidic residues" evidence="7">
    <location>
        <begin position="337"/>
        <end position="360"/>
    </location>
</feature>
<evidence type="ECO:0000256" key="3">
    <source>
        <dbReference type="ARBA" id="ARBA00022723"/>
    </source>
</evidence>
<dbReference type="PANTHER" id="PTHR43545">
    <property type="entry name" value="FORMATE DEHYDROGENASE, NITRATE-INDUCIBLE, IRON-SULFUR SUBUNIT"/>
    <property type="match status" value="1"/>
</dbReference>
<keyword evidence="8" id="KW-0732">Signal</keyword>
<dbReference type="GO" id="GO:0030313">
    <property type="term" value="C:cell envelope"/>
    <property type="evidence" value="ECO:0007669"/>
    <property type="project" value="UniProtKB-SubCell"/>
</dbReference>
<dbReference type="Gene3D" id="3.30.70.20">
    <property type="match status" value="2"/>
</dbReference>
<feature type="domain" description="4Fe-4S ferredoxin-type" evidence="9">
    <location>
        <begin position="165"/>
        <end position="194"/>
    </location>
</feature>
<feature type="signal peptide" evidence="8">
    <location>
        <begin position="1"/>
        <end position="29"/>
    </location>
</feature>
<reference evidence="10 11" key="1">
    <citation type="submission" date="2017-03" db="EMBL/GenBank/DDBJ databases">
        <authorList>
            <person name="Afonso C.L."/>
            <person name="Miller P.J."/>
            <person name="Scott M.A."/>
            <person name="Spackman E."/>
            <person name="Goraichik I."/>
            <person name="Dimitrov K.M."/>
            <person name="Suarez D.L."/>
            <person name="Swayne D.E."/>
        </authorList>
    </citation>
    <scope>NUCLEOTIDE SEQUENCE [LARGE SCALE GENOMIC DNA]</scope>
    <source>
        <strain evidence="10">PRJEB14757</strain>
    </source>
</reference>
<comment type="subcellular location">
    <subcellularLocation>
        <location evidence="1">Cell envelope</location>
    </subcellularLocation>
</comment>
<feature type="domain" description="4Fe-4S ferredoxin-type" evidence="9">
    <location>
        <begin position="42"/>
        <end position="72"/>
    </location>
</feature>
<feature type="compositionally biased region" description="Acidic residues" evidence="7">
    <location>
        <begin position="388"/>
        <end position="399"/>
    </location>
</feature>
<name>A0A1W1HDD6_9BACT</name>
<dbReference type="AlphaFoldDB" id="A0A1W1HDD6"/>
<evidence type="ECO:0000256" key="2">
    <source>
        <dbReference type="ARBA" id="ARBA00022485"/>
    </source>
</evidence>
<feature type="chain" id="PRO_5013094123" evidence="8">
    <location>
        <begin position="30"/>
        <end position="399"/>
    </location>
</feature>
<dbReference type="OrthoDB" id="9789030at2"/>
<evidence type="ECO:0000259" key="9">
    <source>
        <dbReference type="PROSITE" id="PS51379"/>
    </source>
</evidence>